<dbReference type="AlphaFoldDB" id="A0A6A5UNJ8"/>
<gene>
    <name evidence="2" type="ORF">BU23DRAFT_331134</name>
</gene>
<evidence type="ECO:0000313" key="3">
    <source>
        <dbReference type="Proteomes" id="UP000800036"/>
    </source>
</evidence>
<evidence type="ECO:0000256" key="1">
    <source>
        <dbReference type="SAM" id="SignalP"/>
    </source>
</evidence>
<accession>A0A6A5UNJ8</accession>
<name>A0A6A5UNJ8_9PLEO</name>
<dbReference type="EMBL" id="ML976749">
    <property type="protein sequence ID" value="KAF1966288.1"/>
    <property type="molecule type" value="Genomic_DNA"/>
</dbReference>
<protein>
    <recommendedName>
        <fullName evidence="4">Pyrrolo-quinoline quinone</fullName>
    </recommendedName>
</protein>
<keyword evidence="1" id="KW-0732">Signal</keyword>
<feature type="chain" id="PRO_5025332231" description="Pyrrolo-quinoline quinone" evidence="1">
    <location>
        <begin position="24"/>
        <end position="555"/>
    </location>
</feature>
<evidence type="ECO:0008006" key="4">
    <source>
        <dbReference type="Google" id="ProtNLM"/>
    </source>
</evidence>
<dbReference type="OrthoDB" id="5985073at2759"/>
<keyword evidence="3" id="KW-1185">Reference proteome</keyword>
<feature type="signal peptide" evidence="1">
    <location>
        <begin position="1"/>
        <end position="23"/>
    </location>
</feature>
<organism evidence="2 3">
    <name type="scientific">Bimuria novae-zelandiae CBS 107.79</name>
    <dbReference type="NCBI Taxonomy" id="1447943"/>
    <lineage>
        <taxon>Eukaryota</taxon>
        <taxon>Fungi</taxon>
        <taxon>Dikarya</taxon>
        <taxon>Ascomycota</taxon>
        <taxon>Pezizomycotina</taxon>
        <taxon>Dothideomycetes</taxon>
        <taxon>Pleosporomycetidae</taxon>
        <taxon>Pleosporales</taxon>
        <taxon>Massarineae</taxon>
        <taxon>Didymosphaeriaceae</taxon>
        <taxon>Bimuria</taxon>
    </lineage>
</organism>
<evidence type="ECO:0000313" key="2">
    <source>
        <dbReference type="EMBL" id="KAF1966288.1"/>
    </source>
</evidence>
<reference evidence="2" key="1">
    <citation type="journal article" date="2020" name="Stud. Mycol.">
        <title>101 Dothideomycetes genomes: a test case for predicting lifestyles and emergence of pathogens.</title>
        <authorList>
            <person name="Haridas S."/>
            <person name="Albert R."/>
            <person name="Binder M."/>
            <person name="Bloem J."/>
            <person name="Labutti K."/>
            <person name="Salamov A."/>
            <person name="Andreopoulos B."/>
            <person name="Baker S."/>
            <person name="Barry K."/>
            <person name="Bills G."/>
            <person name="Bluhm B."/>
            <person name="Cannon C."/>
            <person name="Castanera R."/>
            <person name="Culley D."/>
            <person name="Daum C."/>
            <person name="Ezra D."/>
            <person name="Gonzalez J."/>
            <person name="Henrissat B."/>
            <person name="Kuo A."/>
            <person name="Liang C."/>
            <person name="Lipzen A."/>
            <person name="Lutzoni F."/>
            <person name="Magnuson J."/>
            <person name="Mondo S."/>
            <person name="Nolan M."/>
            <person name="Ohm R."/>
            <person name="Pangilinan J."/>
            <person name="Park H.-J."/>
            <person name="Ramirez L."/>
            <person name="Alfaro M."/>
            <person name="Sun H."/>
            <person name="Tritt A."/>
            <person name="Yoshinaga Y."/>
            <person name="Zwiers L.-H."/>
            <person name="Turgeon B."/>
            <person name="Goodwin S."/>
            <person name="Spatafora J."/>
            <person name="Crous P."/>
            <person name="Grigoriev I."/>
        </authorList>
    </citation>
    <scope>NUCLEOTIDE SEQUENCE</scope>
    <source>
        <strain evidence="2">CBS 107.79</strain>
    </source>
</reference>
<sequence>MRDLHRFLALLFSACHLAYQVSSAASDSPRDADIAQSGYVGGDHSIDPEAASRFQHLWNITFKPDEKHYARPLVHTLSSSKQIIFTASTENIVRTIDASTGEILYERQVAPPWPMAEASCEMTSKNIGIIGTPVIYPEYDVAFFFVKSYIEDFRVPGGAAPPLNAVYYFYAVYLDGLGDVYKYPLFIDDVPADNDLRKIFLGGLVLQRPSLLAIGDVVYAGFGGLCDAFNYTGTVVAININTRWINRWVTQGGAGSAWTSDWTKWHGGGAGGIWQSGMGLASDGQDVYLSIDKGGISTDVNASSTPVSSKTHQDILSRSVLRINLNDSGVQMQDFFLPFDYQSNFGKGIGSGGVSVLDPSVFNSSTARIGITTSRNSKMYVLNLDDLGGYRTGVNGTDAVLQTIDLQGEVFGGIGSYPFEGGYVYVNPGNASLAAYYWNFPSSTPQLHSSASLFSIAGTSPATNPHRDGVGIPTVTSNNGEPGSGIVWVTDVDKGLLAYKAVPVDGALLQIGLPKVEGAVRFGRPVFGDGKVYVVDGKYRLVALGVGGNGTVAAR</sequence>
<dbReference type="Proteomes" id="UP000800036">
    <property type="component" value="Unassembled WGS sequence"/>
</dbReference>
<proteinExistence type="predicted"/>